<dbReference type="Proteomes" id="UP000054928">
    <property type="component" value="Unassembled WGS sequence"/>
</dbReference>
<reference evidence="8" key="1">
    <citation type="submission" date="2014-09" db="EMBL/GenBank/DDBJ databases">
        <authorList>
            <person name="Sharma Rahul"/>
            <person name="Thines Marco"/>
        </authorList>
    </citation>
    <scope>NUCLEOTIDE SEQUENCE [LARGE SCALE GENOMIC DNA]</scope>
</reference>
<protein>
    <submittedName>
        <fullName evidence="7">Tkl drk protein kinase</fullName>
    </submittedName>
</protein>
<keyword evidence="3 7" id="KW-0418">Kinase</keyword>
<evidence type="ECO:0000313" key="7">
    <source>
        <dbReference type="EMBL" id="CEG50079.1"/>
    </source>
</evidence>
<organism evidence="7 8">
    <name type="scientific">Plasmopara halstedii</name>
    <name type="common">Downy mildew of sunflower</name>
    <dbReference type="NCBI Taxonomy" id="4781"/>
    <lineage>
        <taxon>Eukaryota</taxon>
        <taxon>Sar</taxon>
        <taxon>Stramenopiles</taxon>
        <taxon>Oomycota</taxon>
        <taxon>Peronosporomycetes</taxon>
        <taxon>Peronosporales</taxon>
        <taxon>Peronosporaceae</taxon>
        <taxon>Plasmopara</taxon>
    </lineage>
</organism>
<proteinExistence type="predicted"/>
<keyword evidence="4" id="KW-0067">ATP-binding</keyword>
<keyword evidence="8" id="KW-1185">Reference proteome</keyword>
<keyword evidence="1" id="KW-0808">Transferase</keyword>
<dbReference type="EMBL" id="CCYD01003101">
    <property type="protein sequence ID" value="CEG50079.1"/>
    <property type="molecule type" value="Genomic_DNA"/>
</dbReference>
<dbReference type="RefSeq" id="XP_024586448.1">
    <property type="nucleotide sequence ID" value="XM_024721340.1"/>
</dbReference>
<dbReference type="InterPro" id="IPR008271">
    <property type="entry name" value="Ser/Thr_kinase_AS"/>
</dbReference>
<dbReference type="PRINTS" id="PR00109">
    <property type="entry name" value="TYRKINASE"/>
</dbReference>
<evidence type="ECO:0000256" key="4">
    <source>
        <dbReference type="ARBA" id="ARBA00022840"/>
    </source>
</evidence>
<dbReference type="Pfam" id="PF07714">
    <property type="entry name" value="PK_Tyr_Ser-Thr"/>
    <property type="match status" value="1"/>
</dbReference>
<dbReference type="Gene3D" id="1.10.510.10">
    <property type="entry name" value="Transferase(Phosphotransferase) domain 1"/>
    <property type="match status" value="1"/>
</dbReference>
<dbReference type="CDD" id="cd13999">
    <property type="entry name" value="STKc_MAP3K-like"/>
    <property type="match status" value="1"/>
</dbReference>
<evidence type="ECO:0000313" key="8">
    <source>
        <dbReference type="Proteomes" id="UP000054928"/>
    </source>
</evidence>
<dbReference type="Gene3D" id="3.30.200.20">
    <property type="entry name" value="Phosphorylase Kinase, domain 1"/>
    <property type="match status" value="1"/>
</dbReference>
<dbReference type="Pfam" id="PF00241">
    <property type="entry name" value="Cofilin_ADF"/>
    <property type="match status" value="1"/>
</dbReference>
<dbReference type="STRING" id="4781.A0A0P1B5H6"/>
<dbReference type="FunFam" id="3.30.200.20:FF:000180">
    <property type="entry name" value="serine/threonine-protein kinase STY46-like"/>
    <property type="match status" value="1"/>
</dbReference>
<dbReference type="PROSITE" id="PS00108">
    <property type="entry name" value="PROTEIN_KINASE_ST"/>
    <property type="match status" value="1"/>
</dbReference>
<dbReference type="GO" id="GO:0004674">
    <property type="term" value="F:protein serine/threonine kinase activity"/>
    <property type="evidence" value="ECO:0007669"/>
    <property type="project" value="TreeGrafter"/>
</dbReference>
<dbReference type="PANTHER" id="PTHR44329">
    <property type="entry name" value="SERINE/THREONINE-PROTEIN KINASE TNNI3K-RELATED"/>
    <property type="match status" value="1"/>
</dbReference>
<keyword evidence="2" id="KW-0547">Nucleotide-binding</keyword>
<dbReference type="InterPro" id="IPR029006">
    <property type="entry name" value="ADF-H/Gelsolin-like_dom_sf"/>
</dbReference>
<dbReference type="InterPro" id="IPR051681">
    <property type="entry name" value="Ser/Thr_Kinases-Pseudokinases"/>
</dbReference>
<dbReference type="SUPFAM" id="SSF55753">
    <property type="entry name" value="Actin depolymerizing proteins"/>
    <property type="match status" value="2"/>
</dbReference>
<dbReference type="AlphaFoldDB" id="A0A0P1B5H6"/>
<dbReference type="PROSITE" id="PS51263">
    <property type="entry name" value="ADF_H"/>
    <property type="match status" value="1"/>
</dbReference>
<dbReference type="GeneID" id="36402861"/>
<evidence type="ECO:0000259" key="5">
    <source>
        <dbReference type="PROSITE" id="PS50011"/>
    </source>
</evidence>
<dbReference type="OMA" id="NWSFAIV"/>
<name>A0A0P1B5H6_PLAHL</name>
<dbReference type="InterPro" id="IPR001245">
    <property type="entry name" value="Ser-Thr/Tyr_kinase_cat_dom"/>
</dbReference>
<evidence type="ECO:0000256" key="3">
    <source>
        <dbReference type="ARBA" id="ARBA00022777"/>
    </source>
</evidence>
<feature type="domain" description="Protein kinase" evidence="5">
    <location>
        <begin position="674"/>
        <end position="935"/>
    </location>
</feature>
<accession>A0A0P1B5H6</accession>
<dbReference type="PROSITE" id="PS50011">
    <property type="entry name" value="PROTEIN_KINASE_DOM"/>
    <property type="match status" value="1"/>
</dbReference>
<evidence type="ECO:0000256" key="2">
    <source>
        <dbReference type="ARBA" id="ARBA00022741"/>
    </source>
</evidence>
<dbReference type="GO" id="GO:0005524">
    <property type="term" value="F:ATP binding"/>
    <property type="evidence" value="ECO:0007669"/>
    <property type="project" value="UniProtKB-KW"/>
</dbReference>
<dbReference type="InterPro" id="IPR002108">
    <property type="entry name" value="ADF-H"/>
</dbReference>
<feature type="domain" description="ADF-H" evidence="6">
    <location>
        <begin position="251"/>
        <end position="431"/>
    </location>
</feature>
<dbReference type="InterPro" id="IPR011009">
    <property type="entry name" value="Kinase-like_dom_sf"/>
</dbReference>
<dbReference type="Gene3D" id="3.40.20.10">
    <property type="entry name" value="Severin"/>
    <property type="match status" value="2"/>
</dbReference>
<dbReference type="GO" id="GO:0003779">
    <property type="term" value="F:actin binding"/>
    <property type="evidence" value="ECO:0007669"/>
    <property type="project" value="InterPro"/>
</dbReference>
<dbReference type="OrthoDB" id="28230at2759"/>
<dbReference type="PANTHER" id="PTHR44329:SF288">
    <property type="entry name" value="MITOGEN-ACTIVATED PROTEIN KINASE KINASE KINASE 20"/>
    <property type="match status" value="1"/>
</dbReference>
<sequence>MLPQEGIWRNDLMVILGKKCNYWSYCFTEATLRSAVVFRNLNQYKPVLVLFFFSLSDSCRTRSVGLETETRDDRNWQERKGTTGLARNGMEVPRTFVRTVKAQDLRFSQVDSVLHDIKTKNSPTWVIFTFADQREKRNTLKLLASGHGSISDQSQWPAELFSPNSLCYGLTSIDCYDENSAPTNVLSFCWKGRNLPIYLRTKYAEFNQVIKKHMGAVAHVILHNPEELMDGSVFLRTPRRRPRSSSRRFITNDIEFTPEVTTTVQDIRSDTSPFNWVVCGYDLSDIETSTRRMIVVEKGMTGLYALKGIGGITSVLEEGSTMYVYLRVDVPLHRGTERIVSKYVLVTWQSSESNFIGGTSDDEIDAWFGPGSNGERSPQRRDSFASNSKLQRAVTAHVHGSEIYRVFPHHVHFFASTQSEIAEEAIRERIRRAVDNDCLLLRVVCIQASGDTQAPVCLEIPFDATVGVLRQEIASNIGIPKYRQRIVWIRQTDDLAKDSQLSTAVMLEDENAGIRKDIGLAHGDKIHVDDKDNGKNSVLAKLFEQINSGDAAVSLSAERRHEVQRGVEAREAELRKILTMTHYLIRRKASENLKPTARMVDAIDESLSRDRTESDLLTSTSQHKVVNRADPSLTRSISEELAKEDVSTLQEHARVLESQNQYLEIPFESIHILNGKENELGCGKAATVYRGLWMNCNSAAEVAVKSFRYARLTDKILGDYKQEVALLRKLKHPNIVLFIGACTDPKLMILTEYCSRKSLFEVIHSNNFETIPWKFKVRMMLDAARGIQYLHSMRIIHRDIKSHNFLVDDDWRVKVADFGISKVLDSDTAFTQCGTTGWVAPEVLLDEDLGYTFKADNWSFAIVMWEMIANGLQNPFIGMAPIKFYNKTINAGIRPPIPEGMDSEYINLIIECWKSDAADRPSFDVIVSRLEHMLLDLGGSIDLPPTFQGGYHQASHVSSS</sequence>
<evidence type="ECO:0000259" key="6">
    <source>
        <dbReference type="PROSITE" id="PS51263"/>
    </source>
</evidence>
<dbReference type="InterPro" id="IPR000719">
    <property type="entry name" value="Prot_kinase_dom"/>
</dbReference>
<dbReference type="SMART" id="SM00220">
    <property type="entry name" value="S_TKc"/>
    <property type="match status" value="1"/>
</dbReference>
<evidence type="ECO:0000256" key="1">
    <source>
        <dbReference type="ARBA" id="ARBA00022679"/>
    </source>
</evidence>
<dbReference type="SUPFAM" id="SSF56112">
    <property type="entry name" value="Protein kinase-like (PK-like)"/>
    <property type="match status" value="1"/>
</dbReference>